<comment type="caution">
    <text evidence="5">The sequence shown here is derived from an EMBL/GenBank/DDBJ whole genome shotgun (WGS) entry which is preliminary data.</text>
</comment>
<evidence type="ECO:0000256" key="3">
    <source>
        <dbReference type="SAM" id="MobiDB-lite"/>
    </source>
</evidence>
<evidence type="ECO:0000259" key="4">
    <source>
        <dbReference type="Pfam" id="PF13305"/>
    </source>
</evidence>
<feature type="region of interest" description="Disordered" evidence="3">
    <location>
        <begin position="165"/>
        <end position="213"/>
    </location>
</feature>
<dbReference type="Pfam" id="PF13305">
    <property type="entry name" value="TetR_C_33"/>
    <property type="match status" value="1"/>
</dbReference>
<dbReference type="Proteomes" id="UP000675409">
    <property type="component" value="Unassembled WGS sequence"/>
</dbReference>
<dbReference type="InterPro" id="IPR036271">
    <property type="entry name" value="Tet_transcr_reg_TetR-rel_C_sf"/>
</dbReference>
<protein>
    <submittedName>
        <fullName evidence="5">WHG domain-containing protein</fullName>
    </submittedName>
</protein>
<dbReference type="Gene3D" id="1.10.357.10">
    <property type="entry name" value="Tetracycline Repressor, domain 2"/>
    <property type="match status" value="1"/>
</dbReference>
<dbReference type="SUPFAM" id="SSF46689">
    <property type="entry name" value="Homeodomain-like"/>
    <property type="match status" value="1"/>
</dbReference>
<evidence type="ECO:0000256" key="2">
    <source>
        <dbReference type="ARBA" id="ARBA00023163"/>
    </source>
</evidence>
<name>A0ABS1LPP3_9MICO</name>
<dbReference type="EMBL" id="JABBYC010000048">
    <property type="protein sequence ID" value="MBL0888235.1"/>
    <property type="molecule type" value="Genomic_DNA"/>
</dbReference>
<dbReference type="InterPro" id="IPR009057">
    <property type="entry name" value="Homeodomain-like_sf"/>
</dbReference>
<keyword evidence="2" id="KW-0804">Transcription</keyword>
<feature type="compositionally biased region" description="Basic and acidic residues" evidence="3">
    <location>
        <begin position="202"/>
        <end position="213"/>
    </location>
</feature>
<feature type="domain" description="HTH-type transcriptional regulator MT1864/Rv1816-like C-terminal" evidence="4">
    <location>
        <begin position="56"/>
        <end position="156"/>
    </location>
</feature>
<dbReference type="SUPFAM" id="SSF48498">
    <property type="entry name" value="Tetracyclin repressor-like, C-terminal domain"/>
    <property type="match status" value="1"/>
</dbReference>
<proteinExistence type="predicted"/>
<evidence type="ECO:0000313" key="5">
    <source>
        <dbReference type="EMBL" id="MBL0888235.1"/>
    </source>
</evidence>
<gene>
    <name evidence="5" type="ORF">HGK34_18425</name>
</gene>
<reference evidence="5 6" key="1">
    <citation type="journal article" date="2021" name="Arch. Microbiol.">
        <title>Myceligenerans indicum sp. nov., an actinobacterium isolated from mangrove sediment of Sundarbans, India.</title>
        <authorList>
            <person name="Asha K."/>
            <person name="Bhadury P."/>
        </authorList>
    </citation>
    <scope>NUCLEOTIDE SEQUENCE [LARGE SCALE GENOMIC DNA]</scope>
    <source>
        <strain evidence="5 6">I2</strain>
    </source>
</reference>
<dbReference type="Gene3D" id="1.10.10.60">
    <property type="entry name" value="Homeodomain-like"/>
    <property type="match status" value="1"/>
</dbReference>
<keyword evidence="1" id="KW-0805">Transcription regulation</keyword>
<organism evidence="5 6">
    <name type="scientific">Myceligenerans indicum</name>
    <dbReference type="NCBI Taxonomy" id="2593663"/>
    <lineage>
        <taxon>Bacteria</taxon>
        <taxon>Bacillati</taxon>
        <taxon>Actinomycetota</taxon>
        <taxon>Actinomycetes</taxon>
        <taxon>Micrococcales</taxon>
        <taxon>Promicromonosporaceae</taxon>
        <taxon>Myceligenerans</taxon>
    </lineage>
</organism>
<evidence type="ECO:0000313" key="6">
    <source>
        <dbReference type="Proteomes" id="UP000675409"/>
    </source>
</evidence>
<keyword evidence="6" id="KW-1185">Reference proteome</keyword>
<accession>A0ABS1LPP3</accession>
<dbReference type="InterPro" id="IPR025996">
    <property type="entry name" value="MT1864/Rv1816-like_C"/>
</dbReference>
<sequence length="213" mass="22029">MTLAKVAAEAGVAPPSLYKHVGSLAALRREVAVIAVEEITAAGTSATVGLAGADALRGLARSWRRYAVQHPGRYSATQIGADPDDPADAALREAGTRSVAVVAAALQGFGLPDDRLIDAIRAVRSGVHGFVMLELGGGFRMREDVDRSFDALLTMLTAGVEALARHEGTPGDGNGPDRLGDLPGPATAGRPAPLDDAPGSPGRHEHPTPRRPR</sequence>
<evidence type="ECO:0000256" key="1">
    <source>
        <dbReference type="ARBA" id="ARBA00023015"/>
    </source>
</evidence>